<evidence type="ECO:0000313" key="1">
    <source>
        <dbReference type="EMBL" id="ADV66147.1"/>
    </source>
</evidence>
<proteinExistence type="predicted"/>
<name>E8U508_DEIML</name>
<accession>E8U508</accession>
<reference evidence="1 2" key="1">
    <citation type="journal article" date="2011" name="Stand. Genomic Sci.">
        <title>Complete genome sequence of Deinococcus maricopensis type strain (LB-34).</title>
        <authorList>
            <person name="Pukall R."/>
            <person name="Zeytun A."/>
            <person name="Lucas S."/>
            <person name="Lapidus A."/>
            <person name="Hammon N."/>
            <person name="Deshpande S."/>
            <person name="Nolan M."/>
            <person name="Cheng J.F."/>
            <person name="Pitluck S."/>
            <person name="Liolios K."/>
            <person name="Pagani I."/>
            <person name="Mikhailova N."/>
            <person name="Ivanova N."/>
            <person name="Mavromatis K."/>
            <person name="Pati A."/>
            <person name="Tapia R."/>
            <person name="Han C."/>
            <person name="Goodwin L."/>
            <person name="Chen A."/>
            <person name="Palaniappan K."/>
            <person name="Land M."/>
            <person name="Hauser L."/>
            <person name="Chang Y.J."/>
            <person name="Jeffries C.D."/>
            <person name="Brambilla E.M."/>
            <person name="Rohde M."/>
            <person name="Goker M."/>
            <person name="Detter J.C."/>
            <person name="Woyke T."/>
            <person name="Bristow J."/>
            <person name="Eisen J.A."/>
            <person name="Markowitz V."/>
            <person name="Hugenholtz P."/>
            <person name="Kyrpides N.C."/>
            <person name="Klenk H.P."/>
        </authorList>
    </citation>
    <scope>NUCLEOTIDE SEQUENCE [LARGE SCALE GENOMIC DNA]</scope>
    <source>
        <strain evidence="2">DSM 21211 / LMG 22137 / NRRL B-23946 / LB-34</strain>
    </source>
</reference>
<dbReference type="STRING" id="709986.Deima_0487"/>
<dbReference type="EMBL" id="CP002454">
    <property type="protein sequence ID" value="ADV66147.1"/>
    <property type="molecule type" value="Genomic_DNA"/>
</dbReference>
<dbReference type="HOGENOM" id="CLU_2648477_0_0_0"/>
<dbReference type="KEGG" id="dmr:Deima_0487"/>
<organism evidence="1 2">
    <name type="scientific">Deinococcus maricopensis (strain DSM 21211 / LMG 22137 / NRRL B-23946 / LB-34)</name>
    <dbReference type="NCBI Taxonomy" id="709986"/>
    <lineage>
        <taxon>Bacteria</taxon>
        <taxon>Thermotogati</taxon>
        <taxon>Deinococcota</taxon>
        <taxon>Deinococci</taxon>
        <taxon>Deinococcales</taxon>
        <taxon>Deinococcaceae</taxon>
        <taxon>Deinococcus</taxon>
    </lineage>
</organism>
<protein>
    <submittedName>
        <fullName evidence="1">Uncharacterized protein</fullName>
    </submittedName>
</protein>
<evidence type="ECO:0000313" key="2">
    <source>
        <dbReference type="Proteomes" id="UP000008635"/>
    </source>
</evidence>
<dbReference type="AlphaFoldDB" id="E8U508"/>
<dbReference type="eggNOG" id="ENOG502ZK4X">
    <property type="taxonomic scope" value="Bacteria"/>
</dbReference>
<dbReference type="Proteomes" id="UP000008635">
    <property type="component" value="Chromosome"/>
</dbReference>
<reference evidence="2" key="2">
    <citation type="submission" date="2011-01" db="EMBL/GenBank/DDBJ databases">
        <title>The complete genome of Deinococcus maricopensis DSM 21211.</title>
        <authorList>
            <consortium name="US DOE Joint Genome Institute (JGI-PGF)"/>
            <person name="Lucas S."/>
            <person name="Copeland A."/>
            <person name="Lapidus A."/>
            <person name="Goodwin L."/>
            <person name="Pitluck S."/>
            <person name="Kyrpides N."/>
            <person name="Mavromatis K."/>
            <person name="Pagani I."/>
            <person name="Ivanova N."/>
            <person name="Ovchinnikova G."/>
            <person name="Zeytun A."/>
            <person name="Detter J.C."/>
            <person name="Han C."/>
            <person name="Land M."/>
            <person name="Hauser L."/>
            <person name="Markowitz V."/>
            <person name="Cheng J.-F."/>
            <person name="Hugenholtz P."/>
            <person name="Woyke T."/>
            <person name="Wu D."/>
            <person name="Pukall R."/>
            <person name="Gehrich-Schroeter G."/>
            <person name="Brambilla E."/>
            <person name="Klenk H.-P."/>
            <person name="Eisen J.A."/>
        </authorList>
    </citation>
    <scope>NUCLEOTIDE SEQUENCE [LARGE SCALE GENOMIC DNA]</scope>
    <source>
        <strain evidence="2">DSM 21211 / LMG 22137 / NRRL B-23946 / LB-34</strain>
    </source>
</reference>
<sequence>MVPEEEFVKAYKGIVEDGVVVLVEGVQLPEGTIVTVTVGEAELLRARITNALRGKRKVKVRMKPVTPGLVMNAAPTEE</sequence>
<gene>
    <name evidence="1" type="ordered locus">Deima_0487</name>
</gene>
<keyword evidence="2" id="KW-1185">Reference proteome</keyword>